<dbReference type="Proteomes" id="UP000603141">
    <property type="component" value="Unassembled WGS sequence"/>
</dbReference>
<keyword evidence="2" id="KW-1185">Reference proteome</keyword>
<evidence type="ECO:0000313" key="2">
    <source>
        <dbReference type="Proteomes" id="UP000603141"/>
    </source>
</evidence>
<name>A0A934SB57_9BACT</name>
<dbReference type="RefSeq" id="WP_200274276.1">
    <property type="nucleotide sequence ID" value="NZ_JAENIJ010000102.1"/>
</dbReference>
<organism evidence="1 2">
    <name type="scientific">Luteolibacter pohnpeiensis</name>
    <dbReference type="NCBI Taxonomy" id="454153"/>
    <lineage>
        <taxon>Bacteria</taxon>
        <taxon>Pseudomonadati</taxon>
        <taxon>Verrucomicrobiota</taxon>
        <taxon>Verrucomicrobiia</taxon>
        <taxon>Verrucomicrobiales</taxon>
        <taxon>Verrucomicrobiaceae</taxon>
        <taxon>Luteolibacter</taxon>
    </lineage>
</organism>
<evidence type="ECO:0000313" key="1">
    <source>
        <dbReference type="EMBL" id="MBK1884775.1"/>
    </source>
</evidence>
<dbReference type="AlphaFoldDB" id="A0A934SB57"/>
<dbReference type="EMBL" id="JAENIJ010000102">
    <property type="protein sequence ID" value="MBK1884775.1"/>
    <property type="molecule type" value="Genomic_DNA"/>
</dbReference>
<accession>A0A934SB57</accession>
<comment type="caution">
    <text evidence="1">The sequence shown here is derived from an EMBL/GenBank/DDBJ whole genome shotgun (WGS) entry which is preliminary data.</text>
</comment>
<proteinExistence type="predicted"/>
<sequence>MNPYYKAESESALFDEEAFGFARGEFIDNRQRFYDRLACAQYFDAERFEAVILWLASLKRFHEANAEPLPSSYFDDFEGIRNHLEIQSTHSQTQKKECLDALRQWDRILIDYGIRK</sequence>
<protein>
    <submittedName>
        <fullName evidence="1">Uncharacterized protein</fullName>
    </submittedName>
</protein>
<reference evidence="1" key="1">
    <citation type="submission" date="2021-01" db="EMBL/GenBank/DDBJ databases">
        <title>Modified the classification status of verrucomicrobia.</title>
        <authorList>
            <person name="Feng X."/>
        </authorList>
    </citation>
    <scope>NUCLEOTIDE SEQUENCE</scope>
    <source>
        <strain evidence="1">KCTC 22041</strain>
    </source>
</reference>
<gene>
    <name evidence="1" type="ORF">JIN85_20365</name>
</gene>